<evidence type="ECO:0000256" key="1">
    <source>
        <dbReference type="ARBA" id="ARBA00009437"/>
    </source>
</evidence>
<feature type="domain" description="HTH lysR-type" evidence="5">
    <location>
        <begin position="18"/>
        <end position="75"/>
    </location>
</feature>
<dbReference type="PANTHER" id="PTHR30346:SF28">
    <property type="entry name" value="HTH-TYPE TRANSCRIPTIONAL REGULATOR CYNR"/>
    <property type="match status" value="1"/>
</dbReference>
<organism evidence="6 7">
    <name type="scientific">Adlercreutzia muris</name>
    <dbReference type="NCBI Taxonomy" id="1796610"/>
    <lineage>
        <taxon>Bacteria</taxon>
        <taxon>Bacillati</taxon>
        <taxon>Actinomycetota</taxon>
        <taxon>Coriobacteriia</taxon>
        <taxon>Eggerthellales</taxon>
        <taxon>Eggerthellaceae</taxon>
        <taxon>Adlercreutzia</taxon>
    </lineage>
</organism>
<gene>
    <name evidence="6" type="ORF">F8D48_01240</name>
</gene>
<evidence type="ECO:0000313" key="7">
    <source>
        <dbReference type="Proteomes" id="UP000479639"/>
    </source>
</evidence>
<evidence type="ECO:0000259" key="5">
    <source>
        <dbReference type="PROSITE" id="PS50931"/>
    </source>
</evidence>
<proteinExistence type="inferred from homology"/>
<keyword evidence="4" id="KW-0804">Transcription</keyword>
<dbReference type="Gene3D" id="1.10.10.10">
    <property type="entry name" value="Winged helix-like DNA-binding domain superfamily/Winged helix DNA-binding domain"/>
    <property type="match status" value="1"/>
</dbReference>
<dbReference type="InterPro" id="IPR000847">
    <property type="entry name" value="LysR_HTH_N"/>
</dbReference>
<evidence type="ECO:0000256" key="3">
    <source>
        <dbReference type="ARBA" id="ARBA00023125"/>
    </source>
</evidence>
<dbReference type="GO" id="GO:0003677">
    <property type="term" value="F:DNA binding"/>
    <property type="evidence" value="ECO:0007669"/>
    <property type="project" value="UniProtKB-KW"/>
</dbReference>
<dbReference type="SUPFAM" id="SSF53850">
    <property type="entry name" value="Periplasmic binding protein-like II"/>
    <property type="match status" value="1"/>
</dbReference>
<dbReference type="Pfam" id="PF00126">
    <property type="entry name" value="HTH_1"/>
    <property type="match status" value="1"/>
</dbReference>
<comment type="similarity">
    <text evidence="1">Belongs to the LysR transcriptional regulatory family.</text>
</comment>
<evidence type="ECO:0000256" key="2">
    <source>
        <dbReference type="ARBA" id="ARBA00023015"/>
    </source>
</evidence>
<dbReference type="GO" id="GO:0032993">
    <property type="term" value="C:protein-DNA complex"/>
    <property type="evidence" value="ECO:0007669"/>
    <property type="project" value="TreeGrafter"/>
</dbReference>
<keyword evidence="2" id="KW-0805">Transcription regulation</keyword>
<comment type="caution">
    <text evidence="6">The sequence shown here is derived from an EMBL/GenBank/DDBJ whole genome shotgun (WGS) entry which is preliminary data.</text>
</comment>
<dbReference type="InterPro" id="IPR036388">
    <property type="entry name" value="WH-like_DNA-bd_sf"/>
</dbReference>
<keyword evidence="3" id="KW-0238">DNA-binding</keyword>
<protein>
    <submittedName>
        <fullName evidence="6">LysR family transcriptional regulator</fullName>
    </submittedName>
</protein>
<evidence type="ECO:0000256" key="4">
    <source>
        <dbReference type="ARBA" id="ARBA00023163"/>
    </source>
</evidence>
<dbReference type="GO" id="GO:0003700">
    <property type="term" value="F:DNA-binding transcription factor activity"/>
    <property type="evidence" value="ECO:0007669"/>
    <property type="project" value="InterPro"/>
</dbReference>
<dbReference type="SUPFAM" id="SSF46785">
    <property type="entry name" value="Winged helix' DNA-binding domain"/>
    <property type="match status" value="1"/>
</dbReference>
<dbReference type="Proteomes" id="UP000479639">
    <property type="component" value="Unassembled WGS sequence"/>
</dbReference>
<evidence type="ECO:0000313" key="6">
    <source>
        <dbReference type="EMBL" id="KAB1651410.1"/>
    </source>
</evidence>
<reference evidence="6 7" key="1">
    <citation type="submission" date="2019-09" db="EMBL/GenBank/DDBJ databases">
        <title>Whole genome shotgun sequencing (WGS) of Ellagibacter isourolithinifaciens DSM 104140(T) and Adlercreutzia muris DSM 29508(T).</title>
        <authorList>
            <person name="Stoll D.A."/>
            <person name="Danylec N."/>
            <person name="Huch M."/>
        </authorList>
    </citation>
    <scope>NUCLEOTIDE SEQUENCE [LARGE SCALE GENOMIC DNA]</scope>
    <source>
        <strain evidence="6 7">DSM 29508</strain>
    </source>
</reference>
<accession>A0A7C8G052</accession>
<dbReference type="PROSITE" id="PS50931">
    <property type="entry name" value="HTH_LYSR"/>
    <property type="match status" value="1"/>
</dbReference>
<keyword evidence="7" id="KW-1185">Reference proteome</keyword>
<dbReference type="Gene3D" id="3.40.190.10">
    <property type="entry name" value="Periplasmic binding protein-like II"/>
    <property type="match status" value="2"/>
</dbReference>
<dbReference type="AlphaFoldDB" id="A0A7C8G052"/>
<sequence>MGGTVRQRTGDGEKGAPMDLRQLREYLVFAEELNYSLAAKRLFVSRPALAAHLAELEDELNCQLIDKHGGHATLTGAGKQFVDTARRLVSDWEAVIETYRHLSDNLITVKVAASNLPWIEAHLFAARRALQRSHPEKQLSIVIENGPLSTIDALADDENRIVIAGYKQESSVCPLPSPSADGFVVSRERILLFVTDRSPLFARETICTADLAGATLMVPPDIYPGYQRDSMAERFATRGASVSIATQGFADHFEYFSHDFGQTVGIVPTTLLPRFGIDQRPDLRVFSLADMDIASDFYALFNRSFIATENGRLLFEEMRRATEALAGM</sequence>
<name>A0A7C8G052_9ACTN</name>
<dbReference type="InterPro" id="IPR036390">
    <property type="entry name" value="WH_DNA-bd_sf"/>
</dbReference>
<dbReference type="PANTHER" id="PTHR30346">
    <property type="entry name" value="TRANSCRIPTIONAL DUAL REGULATOR HCAR-RELATED"/>
    <property type="match status" value="1"/>
</dbReference>
<dbReference type="EMBL" id="WAJS01000002">
    <property type="protein sequence ID" value="KAB1651410.1"/>
    <property type="molecule type" value="Genomic_DNA"/>
</dbReference>